<dbReference type="Pfam" id="PF04552">
    <property type="entry name" value="Sigma54_DBD"/>
    <property type="match status" value="1"/>
</dbReference>
<dbReference type="InterPro" id="IPR000394">
    <property type="entry name" value="RNA_pol_sigma_54"/>
</dbReference>
<feature type="domain" description="RNA polymerase sigma factor 54 DNA-binding" evidence="9">
    <location>
        <begin position="292"/>
        <end position="427"/>
    </location>
</feature>
<dbReference type="OrthoDB" id="9814402at2"/>
<keyword evidence="12" id="KW-1185">Reference proteome</keyword>
<dbReference type="GO" id="GO:0000428">
    <property type="term" value="C:DNA-directed RNA polymerase complex"/>
    <property type="evidence" value="ECO:0007669"/>
    <property type="project" value="UniProtKB-KW"/>
</dbReference>
<sequence length="430" mass="45223">MASGVAGQSLQLQTVLHAELRALPGLLNAMGMLALTHDEVTQATERALAENPVLERAEGHPCPGCGRHVASGTCPRCTGRATAAQFPGGMEPAYDPFATLEADAGTEVRSDCRHALTLVIAHLTPRGLLDAGPEAIAAAENLEPGHVHEAVRAIKAVGPPGIAATSITNLLAAQADALAEQGHVPHWLPRLVRGHLGDLAAGSTDVVVRAMGLTEAQVREGLALIKDRLKPFVSAETASVAGAAPTADVFLYRRPDGSLEVEVPASAWFGLQVADLSAGLRGASGTTEAAQWLTEHELAAQRLLYQIDRRAGALLRITECAVMHQKDFLDRGTGHHKPLTRTAVAQELGLHPSTVSRAVSGKRLRLPTGSVTDLACMFGKGLAARAALRESITTAGPASDEQLREMLARGGFSVARRTVNKYRHTLQQGA</sequence>
<evidence type="ECO:0000256" key="3">
    <source>
        <dbReference type="ARBA" id="ARBA00022679"/>
    </source>
</evidence>
<keyword evidence="6" id="KW-0731">Sigma factor</keyword>
<name>A0A1H2B4H1_9MICC</name>
<dbReference type="PRINTS" id="PR00045">
    <property type="entry name" value="SIGMA54FCT"/>
</dbReference>
<accession>A0A1H2B4H1</accession>
<dbReference type="AlphaFoldDB" id="A0A1H2B4H1"/>
<evidence type="ECO:0000313" key="12">
    <source>
        <dbReference type="Proteomes" id="UP000198751"/>
    </source>
</evidence>
<evidence type="ECO:0000256" key="4">
    <source>
        <dbReference type="ARBA" id="ARBA00022695"/>
    </source>
</evidence>
<dbReference type="GO" id="GO:0006352">
    <property type="term" value="P:DNA-templated transcription initiation"/>
    <property type="evidence" value="ECO:0007669"/>
    <property type="project" value="InterPro"/>
</dbReference>
<evidence type="ECO:0000256" key="8">
    <source>
        <dbReference type="ARBA" id="ARBA00023163"/>
    </source>
</evidence>
<keyword evidence="3" id="KW-0808">Transferase</keyword>
<dbReference type="GO" id="GO:0016779">
    <property type="term" value="F:nucleotidyltransferase activity"/>
    <property type="evidence" value="ECO:0007669"/>
    <property type="project" value="UniProtKB-KW"/>
</dbReference>
<organism evidence="11 12">
    <name type="scientific">Pseudarthrobacter equi</name>
    <dbReference type="NCBI Taxonomy" id="728066"/>
    <lineage>
        <taxon>Bacteria</taxon>
        <taxon>Bacillati</taxon>
        <taxon>Actinomycetota</taxon>
        <taxon>Actinomycetes</taxon>
        <taxon>Micrococcales</taxon>
        <taxon>Micrococcaceae</taxon>
        <taxon>Pseudarthrobacter</taxon>
    </lineage>
</organism>
<dbReference type="PROSITE" id="PS00718">
    <property type="entry name" value="SIGMA54_2"/>
    <property type="match status" value="1"/>
</dbReference>
<evidence type="ECO:0000256" key="6">
    <source>
        <dbReference type="ARBA" id="ARBA00023082"/>
    </source>
</evidence>
<evidence type="ECO:0000313" key="11">
    <source>
        <dbReference type="EMBL" id="SDT53101.1"/>
    </source>
</evidence>
<gene>
    <name evidence="11" type="ORF">SAMN04489743_3421</name>
</gene>
<keyword evidence="7" id="KW-0238">DNA-binding</keyword>
<evidence type="ECO:0000256" key="7">
    <source>
        <dbReference type="ARBA" id="ARBA00023125"/>
    </source>
</evidence>
<feature type="domain" description="RNA polymerase sigma factor 54 core-binding" evidence="10">
    <location>
        <begin position="108"/>
        <end position="273"/>
    </location>
</feature>
<dbReference type="GO" id="GO:0016987">
    <property type="term" value="F:sigma factor activity"/>
    <property type="evidence" value="ECO:0007669"/>
    <property type="project" value="UniProtKB-KW"/>
</dbReference>
<dbReference type="PANTHER" id="PTHR32248:SF4">
    <property type="entry name" value="RNA POLYMERASE SIGMA-54 FACTOR"/>
    <property type="match status" value="1"/>
</dbReference>
<keyword evidence="5" id="KW-0805">Transcription regulation</keyword>
<dbReference type="Pfam" id="PF04963">
    <property type="entry name" value="Sigma54_CBD"/>
    <property type="match status" value="1"/>
</dbReference>
<evidence type="ECO:0000256" key="2">
    <source>
        <dbReference type="ARBA" id="ARBA00022478"/>
    </source>
</evidence>
<dbReference type="InterPro" id="IPR007046">
    <property type="entry name" value="RNA_pol_sigma_54_core-bd"/>
</dbReference>
<evidence type="ECO:0000256" key="1">
    <source>
        <dbReference type="ARBA" id="ARBA00008798"/>
    </source>
</evidence>
<dbReference type="GO" id="GO:0001216">
    <property type="term" value="F:DNA-binding transcription activator activity"/>
    <property type="evidence" value="ECO:0007669"/>
    <property type="project" value="InterPro"/>
</dbReference>
<keyword evidence="8" id="KW-0804">Transcription</keyword>
<keyword evidence="4" id="KW-0548">Nucleotidyltransferase</keyword>
<dbReference type="PIRSF" id="PIRSF000774">
    <property type="entry name" value="RpoN"/>
    <property type="match status" value="1"/>
</dbReference>
<protein>
    <submittedName>
        <fullName evidence="11">RNA polymerase, sigma 54 subunit, RpoN/SigL</fullName>
    </submittedName>
</protein>
<comment type="similarity">
    <text evidence="1">Belongs to the sigma-54 factor family.</text>
</comment>
<dbReference type="GO" id="GO:0003677">
    <property type="term" value="F:DNA binding"/>
    <property type="evidence" value="ECO:0007669"/>
    <property type="project" value="UniProtKB-KW"/>
</dbReference>
<dbReference type="PROSITE" id="PS50044">
    <property type="entry name" value="SIGMA54_3"/>
    <property type="match status" value="1"/>
</dbReference>
<dbReference type="InterPro" id="IPR007634">
    <property type="entry name" value="RNA_pol_sigma_54_DNA-bd"/>
</dbReference>
<dbReference type="PANTHER" id="PTHR32248">
    <property type="entry name" value="RNA POLYMERASE SIGMA-54 FACTOR"/>
    <property type="match status" value="1"/>
</dbReference>
<evidence type="ECO:0000259" key="9">
    <source>
        <dbReference type="Pfam" id="PF04552"/>
    </source>
</evidence>
<evidence type="ECO:0000259" key="10">
    <source>
        <dbReference type="Pfam" id="PF04963"/>
    </source>
</evidence>
<dbReference type="EMBL" id="LT629779">
    <property type="protein sequence ID" value="SDT53101.1"/>
    <property type="molecule type" value="Genomic_DNA"/>
</dbReference>
<keyword evidence="2" id="KW-0240">DNA-directed RNA polymerase</keyword>
<dbReference type="Gene3D" id="1.10.10.60">
    <property type="entry name" value="Homeodomain-like"/>
    <property type="match status" value="1"/>
</dbReference>
<proteinExistence type="inferred from homology"/>
<reference evidence="12" key="1">
    <citation type="submission" date="2016-10" db="EMBL/GenBank/DDBJ databases">
        <authorList>
            <person name="Varghese N."/>
            <person name="Submissions S."/>
        </authorList>
    </citation>
    <scope>NUCLEOTIDE SEQUENCE [LARGE SCALE GENOMIC DNA]</scope>
    <source>
        <strain evidence="12">IMMIB L-1606</strain>
    </source>
</reference>
<evidence type="ECO:0000256" key="5">
    <source>
        <dbReference type="ARBA" id="ARBA00023015"/>
    </source>
</evidence>
<dbReference type="Proteomes" id="UP000198751">
    <property type="component" value="Chromosome I"/>
</dbReference>